<evidence type="ECO:0000256" key="1">
    <source>
        <dbReference type="SAM" id="Phobius"/>
    </source>
</evidence>
<keyword evidence="1" id="KW-0812">Transmembrane</keyword>
<dbReference type="AlphaFoldDB" id="A0A0F3H073"/>
<comment type="caution">
    <text evidence="2">The sequence shown here is derived from an EMBL/GenBank/DDBJ whole genome shotgun (WGS) entry which is preliminary data.</text>
</comment>
<sequence>MTGTTKFAVVNVFHCHLNDTFFHLWEHVRLMAIGTLFTGICMLFTIKGYFPGSSTFILDSLARWNGQCNTSAGKGNDDCYY</sequence>
<dbReference type="Proteomes" id="UP000033423">
    <property type="component" value="Unassembled WGS sequence"/>
</dbReference>
<keyword evidence="1" id="KW-1133">Transmembrane helix</keyword>
<protein>
    <submittedName>
        <fullName evidence="2">Uncharacterized protein</fullName>
    </submittedName>
</protein>
<evidence type="ECO:0000313" key="3">
    <source>
        <dbReference type="Proteomes" id="UP000033423"/>
    </source>
</evidence>
<dbReference type="EMBL" id="LACI01000142">
    <property type="protein sequence ID" value="KJU87492.1"/>
    <property type="molecule type" value="Genomic_DNA"/>
</dbReference>
<gene>
    <name evidence="2" type="ORF">MBAV_000306</name>
</gene>
<reference evidence="2 3" key="1">
    <citation type="submission" date="2015-02" db="EMBL/GenBank/DDBJ databases">
        <title>Single-cell genomics of uncultivated deep-branching MTB reveals a conserved set of magnetosome genes.</title>
        <authorList>
            <person name="Kolinko S."/>
            <person name="Richter M."/>
            <person name="Glockner F.O."/>
            <person name="Brachmann A."/>
            <person name="Schuler D."/>
        </authorList>
    </citation>
    <scope>NUCLEOTIDE SEQUENCE [LARGE SCALE GENOMIC DNA]</scope>
    <source>
        <strain evidence="2">TM-1</strain>
    </source>
</reference>
<proteinExistence type="predicted"/>
<name>A0A0F3H073_9BACT</name>
<feature type="transmembrane region" description="Helical" evidence="1">
    <location>
        <begin position="30"/>
        <end position="50"/>
    </location>
</feature>
<keyword evidence="3" id="KW-1185">Reference proteome</keyword>
<accession>A0A0F3H073</accession>
<organism evidence="2 3">
    <name type="scientific">Candidatus Magnetobacterium bavaricum</name>
    <dbReference type="NCBI Taxonomy" id="29290"/>
    <lineage>
        <taxon>Bacteria</taxon>
        <taxon>Pseudomonadati</taxon>
        <taxon>Nitrospirota</taxon>
        <taxon>Thermodesulfovibrionia</taxon>
        <taxon>Thermodesulfovibrionales</taxon>
        <taxon>Candidatus Magnetobacteriaceae</taxon>
        <taxon>Candidatus Magnetobacterium</taxon>
    </lineage>
</organism>
<evidence type="ECO:0000313" key="2">
    <source>
        <dbReference type="EMBL" id="KJU87492.1"/>
    </source>
</evidence>
<keyword evidence="1" id="KW-0472">Membrane</keyword>